<name>A0A0E9LWX9_9BACT</name>
<protein>
    <submittedName>
        <fullName evidence="1">Outer membrane protein</fullName>
    </submittedName>
</protein>
<evidence type="ECO:0000313" key="1">
    <source>
        <dbReference type="EMBL" id="GAO29818.1"/>
    </source>
</evidence>
<dbReference type="AlphaFoldDB" id="A0A0E9LWX9"/>
<reference evidence="1 2" key="1">
    <citation type="journal article" date="2015" name="Microbes Environ.">
        <title>Distribution and evolution of nitrogen fixation genes in the phylum bacteroidetes.</title>
        <authorList>
            <person name="Inoue J."/>
            <person name="Oshima K."/>
            <person name="Suda W."/>
            <person name="Sakamoto M."/>
            <person name="Iino T."/>
            <person name="Noda S."/>
            <person name="Hongoh Y."/>
            <person name="Hattori M."/>
            <person name="Ohkuma M."/>
        </authorList>
    </citation>
    <scope>NUCLEOTIDE SEQUENCE [LARGE SCALE GENOMIC DNA]</scope>
    <source>
        <strain evidence="1">JCM 15548</strain>
    </source>
</reference>
<dbReference type="Proteomes" id="UP000032900">
    <property type="component" value="Unassembled WGS sequence"/>
</dbReference>
<dbReference type="SUPFAM" id="SSF49464">
    <property type="entry name" value="Carboxypeptidase regulatory domain-like"/>
    <property type="match status" value="1"/>
</dbReference>
<dbReference type="STRING" id="1236989.JCM15548_12046"/>
<dbReference type="EMBL" id="BAZW01000013">
    <property type="protein sequence ID" value="GAO29818.1"/>
    <property type="molecule type" value="Genomic_DNA"/>
</dbReference>
<dbReference type="Pfam" id="PF13715">
    <property type="entry name" value="CarbopepD_reg_2"/>
    <property type="match status" value="1"/>
</dbReference>
<accession>A0A0E9LWX9</accession>
<comment type="caution">
    <text evidence="1">The sequence shown here is derived from an EMBL/GenBank/DDBJ whole genome shotgun (WGS) entry which is preliminary data.</text>
</comment>
<dbReference type="InterPro" id="IPR008969">
    <property type="entry name" value="CarboxyPept-like_regulatory"/>
</dbReference>
<organism evidence="1 2">
    <name type="scientific">Geofilum rubicundum JCM 15548</name>
    <dbReference type="NCBI Taxonomy" id="1236989"/>
    <lineage>
        <taxon>Bacteria</taxon>
        <taxon>Pseudomonadati</taxon>
        <taxon>Bacteroidota</taxon>
        <taxon>Bacteroidia</taxon>
        <taxon>Marinilabiliales</taxon>
        <taxon>Marinilabiliaceae</taxon>
        <taxon>Geofilum</taxon>
    </lineage>
</organism>
<keyword evidence="2" id="KW-1185">Reference proteome</keyword>
<gene>
    <name evidence="1" type="ORF">JCM15548_12046</name>
</gene>
<evidence type="ECO:0000313" key="2">
    <source>
        <dbReference type="Proteomes" id="UP000032900"/>
    </source>
</evidence>
<sequence>MDTLSLRFNLDFAWDAGVVNTDSVIKVALPDGPDRRWIRALFEKEGVEVSFMGNQVIIGKSQGQLPKSHVRTVTGTVVGAASDEPLAMVNVGVEGEPVGTTTNDLGQFSLKMPDAFVGKRMSFSYLGYVNSHMVIPAVDTTVVIRMKDYTVRLPEVQVHYRDPNQIVRAVRSSVEANYPSQRYLMTAFFRETIQQDDQFVDVSEAVIEILKPSYEARYDTERVRFVKGRKGMKTREMDVVQFKLVGGPYHFSQLDVMRQGDFLPNDKGQSAYKYTFDGVDIVYDRLVYRIGFRPYTDSGALFYEGEMRIEAESMALVSIDFQLTPAPFVAVEAT</sequence>
<proteinExistence type="predicted"/>